<proteinExistence type="predicted"/>
<evidence type="ECO:0000313" key="3">
    <source>
        <dbReference type="Proteomes" id="UP000183471"/>
    </source>
</evidence>
<dbReference type="InterPro" id="IPR025333">
    <property type="entry name" value="DUF4239"/>
</dbReference>
<keyword evidence="1" id="KW-1133">Transmembrane helix</keyword>
<dbReference type="Proteomes" id="UP000183471">
    <property type="component" value="Unassembled WGS sequence"/>
</dbReference>
<organism evidence="2 3">
    <name type="scientific">Nitrosospira multiformis</name>
    <dbReference type="NCBI Taxonomy" id="1231"/>
    <lineage>
        <taxon>Bacteria</taxon>
        <taxon>Pseudomonadati</taxon>
        <taxon>Pseudomonadota</taxon>
        <taxon>Betaproteobacteria</taxon>
        <taxon>Nitrosomonadales</taxon>
        <taxon>Nitrosomonadaceae</taxon>
        <taxon>Nitrosospira</taxon>
    </lineage>
</organism>
<reference evidence="2 3" key="1">
    <citation type="submission" date="2016-10" db="EMBL/GenBank/DDBJ databases">
        <authorList>
            <person name="Varghese N."/>
            <person name="Submissions S."/>
        </authorList>
    </citation>
    <scope>NUCLEOTIDE SEQUENCE [LARGE SCALE GENOMIC DNA]</scope>
    <source>
        <strain evidence="2 3">Nl1</strain>
    </source>
</reference>
<evidence type="ECO:0008006" key="4">
    <source>
        <dbReference type="Google" id="ProtNLM"/>
    </source>
</evidence>
<keyword evidence="1" id="KW-0472">Membrane</keyword>
<feature type="transmembrane region" description="Helical" evidence="1">
    <location>
        <begin position="40"/>
        <end position="60"/>
    </location>
</feature>
<gene>
    <name evidence="2" type="ORF">SAMN05216402_2427</name>
</gene>
<evidence type="ECO:0000256" key="1">
    <source>
        <dbReference type="SAM" id="Phobius"/>
    </source>
</evidence>
<accession>A0ABY0THQ7</accession>
<feature type="transmembrane region" description="Helical" evidence="1">
    <location>
        <begin position="180"/>
        <end position="201"/>
    </location>
</feature>
<dbReference type="RefSeq" id="WP_074632832.1">
    <property type="nucleotide sequence ID" value="NZ_FNKY01000001.1"/>
</dbReference>
<name>A0ABY0THQ7_9PROT</name>
<sequence length="252" mass="27604">MSSITIALVAFVCIFGGTLFGFFLRSALPPHHVNEESKEAVKMGAGLVATMAALVLGLLVSSSKNTLDEMNTGIVNLGAKVILLDRVLASYGPETKDVRDMIRNTLDNTIRYIWPEEHTTQRIDVIVKSTTLEKIHASISNLQPQTDTQRRIQSEAMQLSNDLALLRWTLIEQRHKSISAILLVVLCSWLAMLFTSFGMFAPRNPTVITVLGIAALSVSCALFIIVEMNNPLEGIIRVSSVPLHSAMGFLGK</sequence>
<keyword evidence="1" id="KW-0812">Transmembrane</keyword>
<protein>
    <recommendedName>
        <fullName evidence="4">DUF4239 domain-containing protein</fullName>
    </recommendedName>
</protein>
<dbReference type="Pfam" id="PF14023">
    <property type="entry name" value="Bestrophin-like"/>
    <property type="match status" value="1"/>
</dbReference>
<comment type="caution">
    <text evidence="2">The sequence shown here is derived from an EMBL/GenBank/DDBJ whole genome shotgun (WGS) entry which is preliminary data.</text>
</comment>
<feature type="transmembrane region" description="Helical" evidence="1">
    <location>
        <begin position="7"/>
        <end position="28"/>
    </location>
</feature>
<keyword evidence="3" id="KW-1185">Reference proteome</keyword>
<feature type="transmembrane region" description="Helical" evidence="1">
    <location>
        <begin position="207"/>
        <end position="226"/>
    </location>
</feature>
<evidence type="ECO:0000313" key="2">
    <source>
        <dbReference type="EMBL" id="SDQ82144.1"/>
    </source>
</evidence>
<dbReference type="EMBL" id="FNKY01000001">
    <property type="protein sequence ID" value="SDQ82144.1"/>
    <property type="molecule type" value="Genomic_DNA"/>
</dbReference>